<name>A0A517T6F2_9PLAN</name>
<dbReference type="PROSITE" id="PS52004">
    <property type="entry name" value="KS3_2"/>
    <property type="match status" value="1"/>
</dbReference>
<dbReference type="SUPFAM" id="SSF53901">
    <property type="entry name" value="Thiolase-like"/>
    <property type="match status" value="2"/>
</dbReference>
<dbReference type="OrthoDB" id="292158at2"/>
<dbReference type="EMBL" id="CP036316">
    <property type="protein sequence ID" value="QDT63954.1"/>
    <property type="molecule type" value="Genomic_DNA"/>
</dbReference>
<keyword evidence="2 3" id="KW-0808">Transferase</keyword>
<dbReference type="PANTHER" id="PTHR11712:SF336">
    <property type="entry name" value="3-OXOACYL-[ACYL-CARRIER-PROTEIN] SYNTHASE, MITOCHONDRIAL"/>
    <property type="match status" value="1"/>
</dbReference>
<evidence type="ECO:0000256" key="1">
    <source>
        <dbReference type="ARBA" id="ARBA00008467"/>
    </source>
</evidence>
<dbReference type="CDD" id="cd00834">
    <property type="entry name" value="KAS_I_II"/>
    <property type="match status" value="1"/>
</dbReference>
<dbReference type="GO" id="GO:0006633">
    <property type="term" value="P:fatty acid biosynthetic process"/>
    <property type="evidence" value="ECO:0007669"/>
    <property type="project" value="TreeGrafter"/>
</dbReference>
<evidence type="ECO:0000313" key="5">
    <source>
        <dbReference type="EMBL" id="QDT63954.1"/>
    </source>
</evidence>
<accession>A0A517T6F2</accession>
<dbReference type="EC" id="2.3.1.179" evidence="5"/>
<protein>
    <submittedName>
        <fullName evidence="5">3-oxoacyl-[acyl-carrier-protein] synthase 2</fullName>
        <ecNumber evidence="5">2.3.1.179</ecNumber>
    </submittedName>
</protein>
<evidence type="ECO:0000313" key="6">
    <source>
        <dbReference type="Proteomes" id="UP000319976"/>
    </source>
</evidence>
<keyword evidence="6" id="KW-1185">Reference proteome</keyword>
<dbReference type="InterPro" id="IPR000794">
    <property type="entry name" value="Beta-ketoacyl_synthase"/>
</dbReference>
<gene>
    <name evidence="5" type="primary">fabF_2</name>
    <name evidence="5" type="ORF">V22_11840</name>
</gene>
<dbReference type="InterPro" id="IPR014030">
    <property type="entry name" value="Ketoacyl_synth_N"/>
</dbReference>
<dbReference type="InterPro" id="IPR020841">
    <property type="entry name" value="PKS_Beta-ketoAc_synthase_dom"/>
</dbReference>
<evidence type="ECO:0000256" key="3">
    <source>
        <dbReference type="RuleBase" id="RU003694"/>
    </source>
</evidence>
<feature type="domain" description="Ketosynthase family 3 (KS3)" evidence="4">
    <location>
        <begin position="12"/>
        <end position="424"/>
    </location>
</feature>
<dbReference type="Pfam" id="PF00109">
    <property type="entry name" value="ketoacyl-synt"/>
    <property type="match status" value="1"/>
</dbReference>
<evidence type="ECO:0000256" key="2">
    <source>
        <dbReference type="ARBA" id="ARBA00022679"/>
    </source>
</evidence>
<dbReference type="Gene3D" id="3.40.47.10">
    <property type="match status" value="2"/>
</dbReference>
<dbReference type="AlphaFoldDB" id="A0A517T6F2"/>
<dbReference type="InterPro" id="IPR016039">
    <property type="entry name" value="Thiolase-like"/>
</dbReference>
<keyword evidence="5" id="KW-0012">Acyltransferase</keyword>
<sequence length="437" mass="46204">MTGSRQSGVAQNRRVAVTGIGVVSPIGVGLDSFWRQLVAGESGIDYLTAFPCDLLPTRLAAEVKNFDLLSLAPNKKKFLKVMSRDVQLGVGAATLAMKNAALSTGAVAPERLGVVFGAGRMSPDPQQLLSSVSDCPRLPNGELDLRGWGGTALEQVAPLWLIPQLPNMAACHISIDFDAQGPNNTITCREASALLALEEAVNVVRRGAADAMIVGACGSSIHPVDIAKLSLFDGLSKQNEDPEHACRPFDFERDGTIVGEGSAAFVVEEYDHAVQRGADIYAEILGVGAGCDGYGFANEAAGTGLVRAMQAAIKSSFIDPSELGHINAHGKSTQRDDLVESRAYHRALGTAAEKVPVTAMKSYFGHCDAGGGAIELAGSLLSLRNRELPRTLNYHVPDPRCRINVIHEQTFNLRSSTAMTVNRTAAGQSVAAIFRAA</sequence>
<dbReference type="InterPro" id="IPR014031">
    <property type="entry name" value="Ketoacyl_synth_C"/>
</dbReference>
<dbReference type="KEGG" id="chya:V22_11840"/>
<dbReference type="GO" id="GO:0004315">
    <property type="term" value="F:3-oxoacyl-[acyl-carrier-protein] synthase activity"/>
    <property type="evidence" value="ECO:0007669"/>
    <property type="project" value="UniProtKB-EC"/>
</dbReference>
<dbReference type="GO" id="GO:0005829">
    <property type="term" value="C:cytosol"/>
    <property type="evidence" value="ECO:0007669"/>
    <property type="project" value="TreeGrafter"/>
</dbReference>
<evidence type="ECO:0000259" key="4">
    <source>
        <dbReference type="PROSITE" id="PS52004"/>
    </source>
</evidence>
<organism evidence="5 6">
    <name type="scientific">Calycomorphotria hydatis</name>
    <dbReference type="NCBI Taxonomy" id="2528027"/>
    <lineage>
        <taxon>Bacteria</taxon>
        <taxon>Pseudomonadati</taxon>
        <taxon>Planctomycetota</taxon>
        <taxon>Planctomycetia</taxon>
        <taxon>Planctomycetales</taxon>
        <taxon>Planctomycetaceae</taxon>
        <taxon>Calycomorphotria</taxon>
    </lineage>
</organism>
<comment type="similarity">
    <text evidence="1 3">Belongs to the thiolase-like superfamily. Beta-ketoacyl-ACP synthases family.</text>
</comment>
<dbReference type="SMART" id="SM00825">
    <property type="entry name" value="PKS_KS"/>
    <property type="match status" value="1"/>
</dbReference>
<dbReference type="PANTHER" id="PTHR11712">
    <property type="entry name" value="POLYKETIDE SYNTHASE-RELATED"/>
    <property type="match status" value="1"/>
</dbReference>
<proteinExistence type="inferred from homology"/>
<dbReference type="Pfam" id="PF02801">
    <property type="entry name" value="Ketoacyl-synt_C"/>
    <property type="match status" value="1"/>
</dbReference>
<dbReference type="RefSeq" id="WP_145260709.1">
    <property type="nucleotide sequence ID" value="NZ_CP036316.1"/>
</dbReference>
<dbReference type="Proteomes" id="UP000319976">
    <property type="component" value="Chromosome"/>
</dbReference>
<reference evidence="5 6" key="1">
    <citation type="submission" date="2019-02" db="EMBL/GenBank/DDBJ databases">
        <title>Deep-cultivation of Planctomycetes and their phenomic and genomic characterization uncovers novel biology.</title>
        <authorList>
            <person name="Wiegand S."/>
            <person name="Jogler M."/>
            <person name="Boedeker C."/>
            <person name="Pinto D."/>
            <person name="Vollmers J."/>
            <person name="Rivas-Marin E."/>
            <person name="Kohn T."/>
            <person name="Peeters S.H."/>
            <person name="Heuer A."/>
            <person name="Rast P."/>
            <person name="Oberbeckmann S."/>
            <person name="Bunk B."/>
            <person name="Jeske O."/>
            <person name="Meyerdierks A."/>
            <person name="Storesund J.E."/>
            <person name="Kallscheuer N."/>
            <person name="Luecker S."/>
            <person name="Lage O.M."/>
            <person name="Pohl T."/>
            <person name="Merkel B.J."/>
            <person name="Hornburger P."/>
            <person name="Mueller R.-W."/>
            <person name="Bruemmer F."/>
            <person name="Labrenz M."/>
            <person name="Spormann A.M."/>
            <person name="Op den Camp H."/>
            <person name="Overmann J."/>
            <person name="Amann R."/>
            <person name="Jetten M.S.M."/>
            <person name="Mascher T."/>
            <person name="Medema M.H."/>
            <person name="Devos D.P."/>
            <person name="Kaster A.-K."/>
            <person name="Ovreas L."/>
            <person name="Rohde M."/>
            <person name="Galperin M.Y."/>
            <person name="Jogler C."/>
        </authorList>
    </citation>
    <scope>NUCLEOTIDE SEQUENCE [LARGE SCALE GENOMIC DNA]</scope>
    <source>
        <strain evidence="5 6">V22</strain>
    </source>
</reference>